<name>A0A1B0CH06_LUTLO</name>
<dbReference type="VEuPathDB" id="VectorBase:LLOJ003718"/>
<keyword evidence="2" id="KW-1185">Reference proteome</keyword>
<dbReference type="EnsemblMetazoa" id="LLOJ003718-RA">
    <property type="protein sequence ID" value="LLOJ003718-PA"/>
    <property type="gene ID" value="LLOJ003718"/>
</dbReference>
<protein>
    <submittedName>
        <fullName evidence="1">Uncharacterized protein</fullName>
    </submittedName>
</protein>
<sequence length="121" mass="14215">MTLTQEAPVAASNVEKFHFVVPNVWVQICPHHVIRMIWAAILCNLTLNKMPTDASIQCDLYQGPTTDELELFFPQRTEEDRDDFLWMIYYLRYAILNGLSPIETNYRMYPPEPFDIWSSVE</sequence>
<evidence type="ECO:0000313" key="1">
    <source>
        <dbReference type="EnsemblMetazoa" id="LLOJ003718-PA"/>
    </source>
</evidence>
<dbReference type="AlphaFoldDB" id="A0A1B0CH06"/>
<organism evidence="1 2">
    <name type="scientific">Lutzomyia longipalpis</name>
    <name type="common">Sand fly</name>
    <dbReference type="NCBI Taxonomy" id="7200"/>
    <lineage>
        <taxon>Eukaryota</taxon>
        <taxon>Metazoa</taxon>
        <taxon>Ecdysozoa</taxon>
        <taxon>Arthropoda</taxon>
        <taxon>Hexapoda</taxon>
        <taxon>Insecta</taxon>
        <taxon>Pterygota</taxon>
        <taxon>Neoptera</taxon>
        <taxon>Endopterygota</taxon>
        <taxon>Diptera</taxon>
        <taxon>Nematocera</taxon>
        <taxon>Psychodoidea</taxon>
        <taxon>Psychodidae</taxon>
        <taxon>Lutzomyia</taxon>
        <taxon>Lutzomyia</taxon>
    </lineage>
</organism>
<accession>A0A1B0CH06</accession>
<dbReference type="EMBL" id="AJWK01011797">
    <property type="status" value="NOT_ANNOTATED_CDS"/>
    <property type="molecule type" value="Genomic_DNA"/>
</dbReference>
<proteinExistence type="predicted"/>
<reference evidence="1" key="1">
    <citation type="submission" date="2020-05" db="UniProtKB">
        <authorList>
            <consortium name="EnsemblMetazoa"/>
        </authorList>
    </citation>
    <scope>IDENTIFICATION</scope>
    <source>
        <strain evidence="1">Jacobina</strain>
    </source>
</reference>
<dbReference type="Proteomes" id="UP000092461">
    <property type="component" value="Unassembled WGS sequence"/>
</dbReference>
<evidence type="ECO:0000313" key="2">
    <source>
        <dbReference type="Proteomes" id="UP000092461"/>
    </source>
</evidence>